<sequence>MTTPPNLRIAVLLLPDHQNLDVVGTMDYLNNHSQGFLAKIPTVQHLLAKAPILTWYFVSDTLDPITATSGPKQLPTHTYASCPPVDCVLVPGIDPLSSLSEGCTEFVKKKWADPKVVFLTVCTGSLVLAQTGVLDGYHVASNKIALKMVVDAGKLNKAVHWVGDARWVKDGRVWSAAGVTAGIDLAAEFARTFFDLEVVEFAKVISEEVVHSDRPDPYAWVLEGVDLGAGK</sequence>
<dbReference type="PANTHER" id="PTHR43130:SF7">
    <property type="entry name" value="DJ-1_PFPI DOMAIN-CONTAINING PROTEIN"/>
    <property type="match status" value="1"/>
</dbReference>
<reference evidence="2 3" key="1">
    <citation type="submission" date="2014-04" db="EMBL/GenBank/DDBJ databases">
        <authorList>
            <consortium name="DOE Joint Genome Institute"/>
            <person name="Kuo A."/>
            <person name="Kohler A."/>
            <person name="Nagy L.G."/>
            <person name="Floudas D."/>
            <person name="Copeland A."/>
            <person name="Barry K.W."/>
            <person name="Cichocki N."/>
            <person name="Veneault-Fourrey C."/>
            <person name="LaButti K."/>
            <person name="Lindquist E.A."/>
            <person name="Lipzen A."/>
            <person name="Lundell T."/>
            <person name="Morin E."/>
            <person name="Murat C."/>
            <person name="Sun H."/>
            <person name="Tunlid A."/>
            <person name="Henrissat B."/>
            <person name="Grigoriev I.V."/>
            <person name="Hibbett D.S."/>
            <person name="Martin F."/>
            <person name="Nordberg H.P."/>
            <person name="Cantor M.N."/>
            <person name="Hua S.X."/>
        </authorList>
    </citation>
    <scope>NUCLEOTIDE SEQUENCE [LARGE SCALE GENOMIC DNA]</scope>
    <source>
        <strain evidence="2 3">LaAM-08-1</strain>
    </source>
</reference>
<name>A0A0C9XTJ9_9AGAR</name>
<reference evidence="3" key="2">
    <citation type="submission" date="2015-01" db="EMBL/GenBank/DDBJ databases">
        <title>Evolutionary Origins and Diversification of the Mycorrhizal Mutualists.</title>
        <authorList>
            <consortium name="DOE Joint Genome Institute"/>
            <consortium name="Mycorrhizal Genomics Consortium"/>
            <person name="Kohler A."/>
            <person name="Kuo A."/>
            <person name="Nagy L.G."/>
            <person name="Floudas D."/>
            <person name="Copeland A."/>
            <person name="Barry K.W."/>
            <person name="Cichocki N."/>
            <person name="Veneault-Fourrey C."/>
            <person name="LaButti K."/>
            <person name="Lindquist E.A."/>
            <person name="Lipzen A."/>
            <person name="Lundell T."/>
            <person name="Morin E."/>
            <person name="Murat C."/>
            <person name="Riley R."/>
            <person name="Ohm R."/>
            <person name="Sun H."/>
            <person name="Tunlid A."/>
            <person name="Henrissat B."/>
            <person name="Grigoriev I.V."/>
            <person name="Hibbett D.S."/>
            <person name="Martin F."/>
        </authorList>
    </citation>
    <scope>NUCLEOTIDE SEQUENCE [LARGE SCALE GENOMIC DNA]</scope>
    <source>
        <strain evidence="3">LaAM-08-1</strain>
    </source>
</reference>
<proteinExistence type="predicted"/>
<dbReference type="EMBL" id="KN838564">
    <property type="protein sequence ID" value="KIK04989.1"/>
    <property type="molecule type" value="Genomic_DNA"/>
</dbReference>
<dbReference type="SUPFAM" id="SSF52317">
    <property type="entry name" value="Class I glutamine amidotransferase-like"/>
    <property type="match status" value="1"/>
</dbReference>
<dbReference type="Pfam" id="PF01965">
    <property type="entry name" value="DJ-1_PfpI"/>
    <property type="match status" value="1"/>
</dbReference>
<feature type="domain" description="DJ-1/PfpI" evidence="1">
    <location>
        <begin position="8"/>
        <end position="190"/>
    </location>
</feature>
<protein>
    <submittedName>
        <fullName evidence="2">Unplaced genomic scaffold K443scaffold_29, whole genome shotgun sequence</fullName>
    </submittedName>
</protein>
<gene>
    <name evidence="2" type="ORF">K443DRAFT_92122</name>
</gene>
<evidence type="ECO:0000313" key="2">
    <source>
        <dbReference type="EMBL" id="KIK04989.1"/>
    </source>
</evidence>
<dbReference type="AlphaFoldDB" id="A0A0C9XTJ9"/>
<dbReference type="HOGENOM" id="CLU_000445_44_8_1"/>
<dbReference type="Gene3D" id="3.40.50.880">
    <property type="match status" value="1"/>
</dbReference>
<dbReference type="InterPro" id="IPR052158">
    <property type="entry name" value="INH-QAR"/>
</dbReference>
<dbReference type="InterPro" id="IPR002818">
    <property type="entry name" value="DJ-1/PfpI"/>
</dbReference>
<dbReference type="InterPro" id="IPR029062">
    <property type="entry name" value="Class_I_gatase-like"/>
</dbReference>
<evidence type="ECO:0000313" key="3">
    <source>
        <dbReference type="Proteomes" id="UP000054477"/>
    </source>
</evidence>
<dbReference type="Proteomes" id="UP000054477">
    <property type="component" value="Unassembled WGS sequence"/>
</dbReference>
<keyword evidence="3" id="KW-1185">Reference proteome</keyword>
<accession>A0A0C9XTJ9</accession>
<evidence type="ECO:0000259" key="1">
    <source>
        <dbReference type="Pfam" id="PF01965"/>
    </source>
</evidence>
<dbReference type="STRING" id="1095629.A0A0C9XTJ9"/>
<dbReference type="PANTHER" id="PTHR43130">
    <property type="entry name" value="ARAC-FAMILY TRANSCRIPTIONAL REGULATOR"/>
    <property type="match status" value="1"/>
</dbReference>
<organism evidence="2 3">
    <name type="scientific">Laccaria amethystina LaAM-08-1</name>
    <dbReference type="NCBI Taxonomy" id="1095629"/>
    <lineage>
        <taxon>Eukaryota</taxon>
        <taxon>Fungi</taxon>
        <taxon>Dikarya</taxon>
        <taxon>Basidiomycota</taxon>
        <taxon>Agaricomycotina</taxon>
        <taxon>Agaricomycetes</taxon>
        <taxon>Agaricomycetidae</taxon>
        <taxon>Agaricales</taxon>
        <taxon>Agaricineae</taxon>
        <taxon>Hydnangiaceae</taxon>
        <taxon>Laccaria</taxon>
    </lineage>
</organism>
<dbReference type="OrthoDB" id="543156at2759"/>